<dbReference type="Proteomes" id="UP000447873">
    <property type="component" value="Unassembled WGS sequence"/>
</dbReference>
<feature type="region of interest" description="Disordered" evidence="25">
    <location>
        <begin position="281"/>
        <end position="320"/>
    </location>
</feature>
<dbReference type="FunFam" id="1.10.510.10:FF:000409">
    <property type="entry name" value="CMGC/SRPK protein kinase"/>
    <property type="match status" value="1"/>
</dbReference>
<dbReference type="InterPro" id="IPR055260">
    <property type="entry name" value="Ndc80_CH"/>
</dbReference>
<dbReference type="Pfam" id="PF00069">
    <property type="entry name" value="Pkinase"/>
    <property type="match status" value="2"/>
</dbReference>
<evidence type="ECO:0000256" key="7">
    <source>
        <dbReference type="ARBA" id="ARBA00022454"/>
    </source>
</evidence>
<evidence type="ECO:0000256" key="5">
    <source>
        <dbReference type="ARBA" id="ARBA00012513"/>
    </source>
</evidence>
<feature type="region of interest" description="Disordered" evidence="25">
    <location>
        <begin position="707"/>
        <end position="775"/>
    </location>
</feature>
<evidence type="ECO:0000256" key="25">
    <source>
        <dbReference type="SAM" id="MobiDB-lite"/>
    </source>
</evidence>
<dbReference type="Pfam" id="PF03801">
    <property type="entry name" value="Ndc80_HEC"/>
    <property type="match status" value="1"/>
</dbReference>
<keyword evidence="15 23" id="KW-0067">ATP-binding</keyword>
<evidence type="ECO:0000313" key="29">
    <source>
        <dbReference type="Proteomes" id="UP000447873"/>
    </source>
</evidence>
<evidence type="ECO:0000256" key="15">
    <source>
        <dbReference type="ARBA" id="ARBA00022840"/>
    </source>
</evidence>
<dbReference type="GO" id="GO:0005737">
    <property type="term" value="C:cytoplasm"/>
    <property type="evidence" value="ECO:0007669"/>
    <property type="project" value="TreeGrafter"/>
</dbReference>
<feature type="compositionally biased region" description="Polar residues" evidence="25">
    <location>
        <begin position="759"/>
        <end position="772"/>
    </location>
</feature>
<dbReference type="Gene3D" id="1.10.418.30">
    <property type="entry name" value="Ncd80 complex, Ncd80 subunit"/>
    <property type="match status" value="1"/>
</dbReference>
<dbReference type="InterPro" id="IPR051334">
    <property type="entry name" value="SRPK"/>
</dbReference>
<dbReference type="PROSITE" id="PS50011">
    <property type="entry name" value="PROTEIN_KINASE_DOM"/>
    <property type="match status" value="1"/>
</dbReference>
<dbReference type="PROSITE" id="PS00108">
    <property type="entry name" value="PROTEIN_KINASE_ST"/>
    <property type="match status" value="1"/>
</dbReference>
<keyword evidence="12" id="KW-0498">Mitosis</keyword>
<evidence type="ECO:0000256" key="4">
    <source>
        <dbReference type="ARBA" id="ARBA00007050"/>
    </source>
</evidence>
<comment type="caution">
    <text evidence="27">The sequence shown here is derived from an EMBL/GenBank/DDBJ whole genome shotgun (WGS) entry which is preliminary data.</text>
</comment>
<evidence type="ECO:0000313" key="27">
    <source>
        <dbReference type="EMBL" id="KAE9978332.1"/>
    </source>
</evidence>
<dbReference type="SUPFAM" id="SSF56112">
    <property type="entry name" value="Protein kinase-like (PK-like)"/>
    <property type="match status" value="1"/>
</dbReference>
<keyword evidence="19" id="KW-0137">Centromere</keyword>
<evidence type="ECO:0000256" key="24">
    <source>
        <dbReference type="SAM" id="Coils"/>
    </source>
</evidence>
<feature type="compositionally biased region" description="Basic and acidic residues" evidence="25">
    <location>
        <begin position="284"/>
        <end position="294"/>
    </location>
</feature>
<dbReference type="GO" id="GO:0000245">
    <property type="term" value="P:spliceosomal complex assembly"/>
    <property type="evidence" value="ECO:0007669"/>
    <property type="project" value="TreeGrafter"/>
</dbReference>
<evidence type="ECO:0000256" key="20">
    <source>
        <dbReference type="ARBA" id="ARBA00047899"/>
    </source>
</evidence>
<accession>A0A8H3UW43</accession>
<keyword evidence="18" id="KW-0131">Cell cycle</keyword>
<evidence type="ECO:0000256" key="11">
    <source>
        <dbReference type="ARBA" id="ARBA00022741"/>
    </source>
</evidence>
<feature type="region of interest" description="Disordered" evidence="25">
    <location>
        <begin position="1365"/>
        <end position="1398"/>
    </location>
</feature>
<feature type="compositionally biased region" description="Polar residues" evidence="25">
    <location>
        <begin position="303"/>
        <end position="320"/>
    </location>
</feature>
<name>A0A8H3UW43_VENIN</name>
<organism evidence="27 29">
    <name type="scientific">Venturia inaequalis</name>
    <name type="common">Apple scab fungus</name>
    <dbReference type="NCBI Taxonomy" id="5025"/>
    <lineage>
        <taxon>Eukaryota</taxon>
        <taxon>Fungi</taxon>
        <taxon>Dikarya</taxon>
        <taxon>Ascomycota</taxon>
        <taxon>Pezizomycotina</taxon>
        <taxon>Dothideomycetes</taxon>
        <taxon>Pleosporomycetidae</taxon>
        <taxon>Venturiales</taxon>
        <taxon>Venturiaceae</taxon>
        <taxon>Venturia</taxon>
    </lineage>
</organism>
<dbReference type="GO" id="GO:0000776">
    <property type="term" value="C:kinetochore"/>
    <property type="evidence" value="ECO:0007669"/>
    <property type="project" value="UniProtKB-KW"/>
</dbReference>
<evidence type="ECO:0000256" key="23">
    <source>
        <dbReference type="PROSITE-ProRule" id="PRU10141"/>
    </source>
</evidence>
<dbReference type="GO" id="GO:0005634">
    <property type="term" value="C:nucleus"/>
    <property type="evidence" value="ECO:0007669"/>
    <property type="project" value="UniProtKB-SubCell"/>
</dbReference>
<reference evidence="27 29" key="1">
    <citation type="submission" date="2018-12" db="EMBL/GenBank/DDBJ databases">
        <title>Venturia inaequalis Genome Resource.</title>
        <authorList>
            <person name="Lichtner F.J."/>
        </authorList>
    </citation>
    <scope>NUCLEOTIDE SEQUENCE [LARGE SCALE GENOMIC DNA]</scope>
    <source>
        <strain evidence="27 29">120213</strain>
        <strain evidence="28">Bline_iso_100314</strain>
    </source>
</reference>
<evidence type="ECO:0000256" key="18">
    <source>
        <dbReference type="ARBA" id="ARBA00023306"/>
    </source>
</evidence>
<keyword evidence="7" id="KW-0158">Chromosome</keyword>
<dbReference type="PANTHER" id="PTHR47634">
    <property type="entry name" value="PROTEIN KINASE DOMAIN-CONTAINING PROTEIN-RELATED"/>
    <property type="match status" value="1"/>
</dbReference>
<dbReference type="Gene3D" id="3.30.200.20">
    <property type="entry name" value="Phosphorylase Kinase, domain 1"/>
    <property type="match status" value="1"/>
</dbReference>
<dbReference type="FunFam" id="3.30.200.20:FF:000076">
    <property type="entry name" value="CMGC/SRPK protein kinase"/>
    <property type="match status" value="1"/>
</dbReference>
<dbReference type="SMART" id="SM00220">
    <property type="entry name" value="S_TKc"/>
    <property type="match status" value="1"/>
</dbReference>
<sequence length="1398" mass="155879">MNGADIKKAAINKAKQVASAANGSSGSSKKRRKGTDLKPIITTDKAGDSKEASPASSTSGFNYNVQPPPHGHSKPAYSSQLSRSPSSSSSSGEEGADNTADEEDSEDYCKGGYHPVSVGEQYKEGKYTIVRKLGWGHFSTVWLSKDNTTGKHVALKVVRSAAHYTETALDEIKLLNKVVGANKDHPGRAHVVSLLDSFTHKGPNGNHVCMVFEVLGENLLGLIKRWNHRGIPMALVKQITKQVLLGLDYLHRECGIIHTDLKPENVLIEIGDVEEIVKTYVQEPSKKDKEDNRNGRRRRRTLITGSQPLPSPLNASFSSADLTHFPGMGDRLGSTQSLNKVMNDASKSPGKGNLSNLSHVSSTDSVSMSGGLGHSASSSANAPVGKSMVELLGIKKDEAENKPAQNAREKTADIITPGISGINLDKSSSKTSEKTLEEMAFETISVKIADLGNACWVNHHFTNDIQTRQYRSPEVILGAKWGASTDVWSMAAMTFELITGDYLFDPQSGTKYGKDDDHIAQIIELLGPFPKSLCLSGKWSQEIFNRKGELRNIHRLRHWALPDVLREKYHFQTEDAKKMADFLLPMLDLVPGERANAGGMSNHAFVADAKGMEAVKLDMAVGSKGEGIEGWATEVGKKRPRETLGGITNNVSAIPMPASAMKRSNSGNNLNGGFNHGRSTSGGRHSLMPARPNQPIFQRSSNAHNLYDSAPMSAQRPSNSLFGAQSTRKSYAPMSSSTPGNMMMTTPGSMGPPGTNSTMRRSSCYSRPSNGQAVPRQSFFSTAPAAAGIVQDPRRLRDPHVRGQMASELLDYFTKNNFEMESQISLTNKSLTSPTQKEFQTMFIWLYKRIDPAYIFQKSMDNEIPALLKLLRYPYEKSITKSQIAAVGGNNWHTFLGMLHWIMQLANMMDSYARGDFDYAAAEAGKDTTADRVVWNFLSASYRDWLDAPQDGNEDEADAIMERHTEQMASQFKHINKDLLEDVEMLEAEKKARTEQIEELERGAEKSRQLDNKLEILKGDTTNYESWNIKVEGKVKKYADKISRLEESLNELEKEIEEAEKEKSGYQEAISQQGITVQDLDRMSTETDRLENARKITRERLDEAKARVAEKEAEASRKLDELERLVEKYNAMCYKIQLIPSTALNAKGVEYELSLAVNSESADFLSSQMGMSRSANQEPDLRLLRDATTGYLPHQLLNLDLRGAVKNNIVSLRKSVSERRNRALEEDMKNHEMLDGVKEAMDEKRAEVEGLEHRIRAAEEEFERTREITQAQKMTSDAQIERMEKELSKLRAGMTESVQMMEQREINTNLEHEQLTISAASLREELHTEVEKILNDVIKFKIHVQHRLEEYEVFVSDEVERETEALQRAEIEQEEEAEEEAAENVDESMVDEEGRYYD</sequence>
<feature type="coiled-coil region" evidence="24">
    <location>
        <begin position="1035"/>
        <end position="1132"/>
    </location>
</feature>
<dbReference type="InterPro" id="IPR038273">
    <property type="entry name" value="Ndc80_sf"/>
</dbReference>
<dbReference type="InterPro" id="IPR000719">
    <property type="entry name" value="Prot_kinase_dom"/>
</dbReference>
<keyword evidence="16 24" id="KW-0175">Coiled coil</keyword>
<keyword evidence="9" id="KW-0132">Cell division</keyword>
<dbReference type="InterPro" id="IPR017441">
    <property type="entry name" value="Protein_kinase_ATP_BS"/>
</dbReference>
<dbReference type="GO" id="GO:0051301">
    <property type="term" value="P:cell division"/>
    <property type="evidence" value="ECO:0007669"/>
    <property type="project" value="UniProtKB-KW"/>
</dbReference>
<evidence type="ECO:0000256" key="13">
    <source>
        <dbReference type="ARBA" id="ARBA00022777"/>
    </source>
</evidence>
<evidence type="ECO:0000256" key="14">
    <source>
        <dbReference type="ARBA" id="ARBA00022838"/>
    </source>
</evidence>
<gene>
    <name evidence="28" type="ORF">BLS_007404</name>
    <name evidence="27" type="ORF">EG328_001506</name>
</gene>
<feature type="compositionally biased region" description="Low complexity" evidence="25">
    <location>
        <begin position="733"/>
        <end position="758"/>
    </location>
</feature>
<feature type="coiled-coil region" evidence="24">
    <location>
        <begin position="1214"/>
        <end position="1268"/>
    </location>
</feature>
<dbReference type="GO" id="GO:0050684">
    <property type="term" value="P:regulation of mRNA processing"/>
    <property type="evidence" value="ECO:0007669"/>
    <property type="project" value="TreeGrafter"/>
</dbReference>
<evidence type="ECO:0000256" key="12">
    <source>
        <dbReference type="ARBA" id="ARBA00022776"/>
    </source>
</evidence>
<evidence type="ECO:0000256" key="21">
    <source>
        <dbReference type="ARBA" id="ARBA00048679"/>
    </source>
</evidence>
<feature type="compositionally biased region" description="Low complexity" evidence="25">
    <location>
        <begin position="78"/>
        <end position="91"/>
    </location>
</feature>
<feature type="compositionally biased region" description="Low complexity" evidence="25">
    <location>
        <begin position="9"/>
        <end position="27"/>
    </location>
</feature>
<dbReference type="GO" id="GO:0004674">
    <property type="term" value="F:protein serine/threonine kinase activity"/>
    <property type="evidence" value="ECO:0007669"/>
    <property type="project" value="UniProtKB-KW"/>
</dbReference>
<dbReference type="Proteomes" id="UP000433883">
    <property type="component" value="Unassembled WGS sequence"/>
</dbReference>
<feature type="domain" description="Protein kinase" evidence="26">
    <location>
        <begin position="127"/>
        <end position="606"/>
    </location>
</feature>
<keyword evidence="17" id="KW-0539">Nucleus</keyword>
<evidence type="ECO:0000256" key="16">
    <source>
        <dbReference type="ARBA" id="ARBA00023054"/>
    </source>
</evidence>
<evidence type="ECO:0000256" key="3">
    <source>
        <dbReference type="ARBA" id="ARBA00004629"/>
    </source>
</evidence>
<feature type="coiled-coil region" evidence="24">
    <location>
        <begin position="969"/>
        <end position="1003"/>
    </location>
</feature>
<dbReference type="PROSITE" id="PS00107">
    <property type="entry name" value="PROTEIN_KINASE_ATP"/>
    <property type="match status" value="1"/>
</dbReference>
<dbReference type="InterPro" id="IPR011009">
    <property type="entry name" value="Kinase-like_dom_sf"/>
</dbReference>
<feature type="region of interest" description="Disordered" evidence="25">
    <location>
        <begin position="341"/>
        <end position="381"/>
    </location>
</feature>
<comment type="subcellular location">
    <subcellularLocation>
        <location evidence="3">Chromosome</location>
        <location evidence="3">Centromere</location>
        <location evidence="3">Kinetochore</location>
    </subcellularLocation>
    <subcellularLocation>
        <location evidence="2">Nucleus</location>
    </subcellularLocation>
</comment>
<comment type="similarity">
    <text evidence="4">Belongs to the NDC80/HEC1 family.</text>
</comment>
<feature type="region of interest" description="Disordered" evidence="25">
    <location>
        <begin position="674"/>
        <end position="694"/>
    </location>
</feature>
<evidence type="ECO:0000256" key="19">
    <source>
        <dbReference type="ARBA" id="ARBA00023328"/>
    </source>
</evidence>
<evidence type="ECO:0000256" key="2">
    <source>
        <dbReference type="ARBA" id="ARBA00004123"/>
    </source>
</evidence>
<comment type="function">
    <text evidence="1">Acts as a component of the essential kinetochore-associated NDC80 complex, which is required for chromosome segregation and spindle checkpoint activity.</text>
</comment>
<feature type="binding site" evidence="23">
    <location>
        <position position="156"/>
    </location>
    <ligand>
        <name>ATP</name>
        <dbReference type="ChEBI" id="CHEBI:30616"/>
    </ligand>
</feature>
<dbReference type="InterPro" id="IPR008271">
    <property type="entry name" value="Ser/Thr_kinase_AS"/>
</dbReference>
<evidence type="ECO:0000256" key="17">
    <source>
        <dbReference type="ARBA" id="ARBA00023242"/>
    </source>
</evidence>
<evidence type="ECO:0000256" key="1">
    <source>
        <dbReference type="ARBA" id="ARBA00002772"/>
    </source>
</evidence>
<comment type="catalytic activity">
    <reaction evidence="20">
        <text>L-threonyl-[protein] + ATP = O-phospho-L-threonyl-[protein] + ADP + H(+)</text>
        <dbReference type="Rhea" id="RHEA:46608"/>
        <dbReference type="Rhea" id="RHEA-COMP:11060"/>
        <dbReference type="Rhea" id="RHEA-COMP:11605"/>
        <dbReference type="ChEBI" id="CHEBI:15378"/>
        <dbReference type="ChEBI" id="CHEBI:30013"/>
        <dbReference type="ChEBI" id="CHEBI:30616"/>
        <dbReference type="ChEBI" id="CHEBI:61977"/>
        <dbReference type="ChEBI" id="CHEBI:456216"/>
        <dbReference type="EC" id="2.7.11.1"/>
    </reaction>
</comment>
<dbReference type="EC" id="2.7.11.1" evidence="5"/>
<comment type="catalytic activity">
    <reaction evidence="21">
        <text>L-seryl-[protein] + ATP = O-phospho-L-seryl-[protein] + ADP + H(+)</text>
        <dbReference type="Rhea" id="RHEA:17989"/>
        <dbReference type="Rhea" id="RHEA-COMP:9863"/>
        <dbReference type="Rhea" id="RHEA-COMP:11604"/>
        <dbReference type="ChEBI" id="CHEBI:15378"/>
        <dbReference type="ChEBI" id="CHEBI:29999"/>
        <dbReference type="ChEBI" id="CHEBI:30616"/>
        <dbReference type="ChEBI" id="CHEBI:83421"/>
        <dbReference type="ChEBI" id="CHEBI:456216"/>
        <dbReference type="EC" id="2.7.11.1"/>
    </reaction>
</comment>
<feature type="region of interest" description="Disordered" evidence="25">
    <location>
        <begin position="1"/>
        <end position="115"/>
    </location>
</feature>
<evidence type="ECO:0000256" key="6">
    <source>
        <dbReference type="ARBA" id="ARBA00016554"/>
    </source>
</evidence>
<keyword evidence="14" id="KW-0995">Kinetochore</keyword>
<evidence type="ECO:0000313" key="28">
    <source>
        <dbReference type="EMBL" id="KAE9981432.1"/>
    </source>
</evidence>
<evidence type="ECO:0000256" key="22">
    <source>
        <dbReference type="ARBA" id="ARBA00073099"/>
    </source>
</evidence>
<keyword evidence="8" id="KW-0723">Serine/threonine-protein kinase</keyword>
<proteinExistence type="inferred from homology"/>
<feature type="compositionally biased region" description="Acidic residues" evidence="25">
    <location>
        <begin position="1372"/>
        <end position="1391"/>
    </location>
</feature>
<evidence type="ECO:0000259" key="26">
    <source>
        <dbReference type="PROSITE" id="PS50011"/>
    </source>
</evidence>
<evidence type="ECO:0000256" key="10">
    <source>
        <dbReference type="ARBA" id="ARBA00022679"/>
    </source>
</evidence>
<dbReference type="GO" id="GO:0005524">
    <property type="term" value="F:ATP binding"/>
    <property type="evidence" value="ECO:0007669"/>
    <property type="project" value="UniProtKB-UniRule"/>
</dbReference>
<protein>
    <recommendedName>
        <fullName evidence="6">Probable kinetochore protein NDC80</fullName>
        <ecNumber evidence="5">2.7.11.1</ecNumber>
    </recommendedName>
    <alternativeName>
        <fullName evidence="22">Probable kinetochore protein ndc80</fullName>
    </alternativeName>
</protein>
<feature type="compositionally biased region" description="Acidic residues" evidence="25">
    <location>
        <begin position="94"/>
        <end position="106"/>
    </location>
</feature>
<feature type="compositionally biased region" description="Polar residues" evidence="25">
    <location>
        <begin position="54"/>
        <end position="65"/>
    </location>
</feature>
<keyword evidence="13" id="KW-0418">Kinase</keyword>
<dbReference type="Gene3D" id="1.10.510.10">
    <property type="entry name" value="Transferase(Phosphotransferase) domain 1"/>
    <property type="match status" value="1"/>
</dbReference>
<dbReference type="CDD" id="cd14136">
    <property type="entry name" value="STKc_SRPK"/>
    <property type="match status" value="1"/>
</dbReference>
<evidence type="ECO:0000256" key="9">
    <source>
        <dbReference type="ARBA" id="ARBA00022618"/>
    </source>
</evidence>
<keyword evidence="11 23" id="KW-0547">Nucleotide-binding</keyword>
<keyword evidence="10" id="KW-0808">Transferase</keyword>
<dbReference type="PANTHER" id="PTHR47634:SF9">
    <property type="entry name" value="PROTEIN KINASE DOMAIN-CONTAINING PROTEIN-RELATED"/>
    <property type="match status" value="1"/>
</dbReference>
<feature type="compositionally biased region" description="Low complexity" evidence="25">
    <location>
        <begin position="355"/>
        <end position="381"/>
    </location>
</feature>
<feature type="compositionally biased region" description="Polar residues" evidence="25">
    <location>
        <begin position="715"/>
        <end position="729"/>
    </location>
</feature>
<dbReference type="EMBL" id="WNWQ01000058">
    <property type="protein sequence ID" value="KAE9981432.1"/>
    <property type="molecule type" value="Genomic_DNA"/>
</dbReference>
<evidence type="ECO:0000256" key="8">
    <source>
        <dbReference type="ARBA" id="ARBA00022527"/>
    </source>
</evidence>
<dbReference type="FunFam" id="1.10.418.30:FF:000001">
    <property type="entry name" value="Probable kinetochore protein ndc80"/>
    <property type="match status" value="1"/>
</dbReference>
<dbReference type="EMBL" id="WNWS01000137">
    <property type="protein sequence ID" value="KAE9978332.1"/>
    <property type="molecule type" value="Genomic_DNA"/>
</dbReference>